<feature type="compositionally biased region" description="Basic and acidic residues" evidence="1">
    <location>
        <begin position="39"/>
        <end position="52"/>
    </location>
</feature>
<protein>
    <submittedName>
        <fullName evidence="2">Uncharacterized protein</fullName>
    </submittedName>
</protein>
<feature type="region of interest" description="Disordered" evidence="1">
    <location>
        <begin position="1"/>
        <end position="76"/>
    </location>
</feature>
<feature type="compositionally biased region" description="Polar residues" evidence="1">
    <location>
        <begin position="11"/>
        <end position="20"/>
    </location>
</feature>
<feature type="compositionally biased region" description="Basic and acidic residues" evidence="1">
    <location>
        <begin position="65"/>
        <end position="74"/>
    </location>
</feature>
<proteinExistence type="predicted"/>
<dbReference type="InParanoid" id="A0A2R5GM90"/>
<accession>A0A2R5GM90</accession>
<evidence type="ECO:0000256" key="1">
    <source>
        <dbReference type="SAM" id="MobiDB-lite"/>
    </source>
</evidence>
<organism evidence="2 3">
    <name type="scientific">Hondaea fermentalgiana</name>
    <dbReference type="NCBI Taxonomy" id="2315210"/>
    <lineage>
        <taxon>Eukaryota</taxon>
        <taxon>Sar</taxon>
        <taxon>Stramenopiles</taxon>
        <taxon>Bigyra</taxon>
        <taxon>Labyrinthulomycetes</taxon>
        <taxon>Thraustochytrida</taxon>
        <taxon>Thraustochytriidae</taxon>
        <taxon>Hondaea</taxon>
    </lineage>
</organism>
<reference evidence="2 3" key="1">
    <citation type="submission" date="2017-12" db="EMBL/GenBank/DDBJ databases">
        <title>Sequencing, de novo assembly and annotation of complete genome of a new Thraustochytrid species, strain FCC1311.</title>
        <authorList>
            <person name="Sedici K."/>
            <person name="Godart F."/>
            <person name="Aiese Cigliano R."/>
            <person name="Sanseverino W."/>
            <person name="Barakat M."/>
            <person name="Ortet P."/>
            <person name="Marechal E."/>
            <person name="Cagnac O."/>
            <person name="Amato A."/>
        </authorList>
    </citation>
    <scope>NUCLEOTIDE SEQUENCE [LARGE SCALE GENOMIC DNA]</scope>
</reference>
<keyword evidence="3" id="KW-1185">Reference proteome</keyword>
<comment type="caution">
    <text evidence="2">The sequence shown here is derived from an EMBL/GenBank/DDBJ whole genome shotgun (WGS) entry which is preliminary data.</text>
</comment>
<evidence type="ECO:0000313" key="2">
    <source>
        <dbReference type="EMBL" id="GBG31997.1"/>
    </source>
</evidence>
<evidence type="ECO:0000313" key="3">
    <source>
        <dbReference type="Proteomes" id="UP000241890"/>
    </source>
</evidence>
<name>A0A2R5GM90_9STRA</name>
<dbReference type="EMBL" id="BEYU01000111">
    <property type="protein sequence ID" value="GBG31997.1"/>
    <property type="molecule type" value="Genomic_DNA"/>
</dbReference>
<gene>
    <name evidence="2" type="ORF">FCC1311_082222</name>
</gene>
<dbReference type="AlphaFoldDB" id="A0A2R5GM90"/>
<dbReference type="Proteomes" id="UP000241890">
    <property type="component" value="Unassembled WGS sequence"/>
</dbReference>
<sequence>MAKGQMFMGKSPQQVQQDIQNKGAPKGKSMAGFGGVRNEISKKGGDRPDIHQNHGGMANMVNLDHNPKARDGSHKPSFKTELATAISEKDMGMLHELLTVVTDNEAKDLYEVILNLIKQDQNDRNGAVFESVCDHKLPNFATEHLAELVFFSLKGDLPELAKHFVKQQSSLNKEAFAKALDKCIVKEGLHDSRKGDDPLIEQIDRFIDENMPEVELVYKKHMEDQEMRAKIDA</sequence>